<proteinExistence type="predicted"/>
<organism evidence="2 3">
    <name type="scientific">Dendrothele bispora (strain CBS 962.96)</name>
    <dbReference type="NCBI Taxonomy" id="1314807"/>
    <lineage>
        <taxon>Eukaryota</taxon>
        <taxon>Fungi</taxon>
        <taxon>Dikarya</taxon>
        <taxon>Basidiomycota</taxon>
        <taxon>Agaricomycotina</taxon>
        <taxon>Agaricomycetes</taxon>
        <taxon>Agaricomycetidae</taxon>
        <taxon>Agaricales</taxon>
        <taxon>Agaricales incertae sedis</taxon>
        <taxon>Dendrothele</taxon>
    </lineage>
</organism>
<dbReference type="AlphaFoldDB" id="A0A4S8M4V4"/>
<accession>A0A4S8M4V4</accession>
<dbReference type="Pfam" id="PF18758">
    <property type="entry name" value="KDZ"/>
    <property type="match status" value="1"/>
</dbReference>
<name>A0A4S8M4V4_DENBC</name>
<protein>
    <recommendedName>
        <fullName evidence="1">CxC2-like cysteine cluster KDZ transposase-associated domain-containing protein</fullName>
    </recommendedName>
</protein>
<reference evidence="2 3" key="1">
    <citation type="journal article" date="2019" name="Nat. Ecol. Evol.">
        <title>Megaphylogeny resolves global patterns of mushroom evolution.</title>
        <authorList>
            <person name="Varga T."/>
            <person name="Krizsan K."/>
            <person name="Foldi C."/>
            <person name="Dima B."/>
            <person name="Sanchez-Garcia M."/>
            <person name="Sanchez-Ramirez S."/>
            <person name="Szollosi G.J."/>
            <person name="Szarkandi J.G."/>
            <person name="Papp V."/>
            <person name="Albert L."/>
            <person name="Andreopoulos W."/>
            <person name="Angelini C."/>
            <person name="Antonin V."/>
            <person name="Barry K.W."/>
            <person name="Bougher N.L."/>
            <person name="Buchanan P."/>
            <person name="Buyck B."/>
            <person name="Bense V."/>
            <person name="Catcheside P."/>
            <person name="Chovatia M."/>
            <person name="Cooper J."/>
            <person name="Damon W."/>
            <person name="Desjardin D."/>
            <person name="Finy P."/>
            <person name="Geml J."/>
            <person name="Haridas S."/>
            <person name="Hughes K."/>
            <person name="Justo A."/>
            <person name="Karasinski D."/>
            <person name="Kautmanova I."/>
            <person name="Kiss B."/>
            <person name="Kocsube S."/>
            <person name="Kotiranta H."/>
            <person name="LaButti K.M."/>
            <person name="Lechner B.E."/>
            <person name="Liimatainen K."/>
            <person name="Lipzen A."/>
            <person name="Lukacs Z."/>
            <person name="Mihaltcheva S."/>
            <person name="Morgado L.N."/>
            <person name="Niskanen T."/>
            <person name="Noordeloos M.E."/>
            <person name="Ohm R.A."/>
            <person name="Ortiz-Santana B."/>
            <person name="Ovrebo C."/>
            <person name="Racz N."/>
            <person name="Riley R."/>
            <person name="Savchenko A."/>
            <person name="Shiryaev A."/>
            <person name="Soop K."/>
            <person name="Spirin V."/>
            <person name="Szebenyi C."/>
            <person name="Tomsovsky M."/>
            <person name="Tulloss R.E."/>
            <person name="Uehling J."/>
            <person name="Grigoriev I.V."/>
            <person name="Vagvolgyi C."/>
            <person name="Papp T."/>
            <person name="Martin F.M."/>
            <person name="Miettinen O."/>
            <person name="Hibbett D.S."/>
            <person name="Nagy L.G."/>
        </authorList>
    </citation>
    <scope>NUCLEOTIDE SEQUENCE [LARGE SCALE GENOMIC DNA]</scope>
    <source>
        <strain evidence="2 3">CBS 962.96</strain>
    </source>
</reference>
<sequence length="414" mass="47397">MGHDGEACPAANGNDDSTVYFGDVGGLFSHKVRWCYCMKADNDRWQQLMCLDYMPATLSRPQTAFTFRLLDRIHLEQTECESAMDAIYRVLERLTDPDNQDRVDNRYIELSRVKRCYRDMSFILEGGGFHEPDLMDTPGGLAYFCSDCAQPGVNVFERKDGDTDEMYTISLVMDGNFKLQGQKTRNPQDDVQLRRGTGLMTDNDEYKRFLGKTKTHVQKRMTCYQAEDDRQKSRPTDHLLWGGLASIACSRHGCFFPNASMNIRRAEQHRIFDFGMANICHWVEKVLNSATVPENVKIRHLNAIYDRGCQYSVHFPARMQEFGFELPTDVKIAFFIGKFHLGVHQADCWAMYTLDLMLGAGRQDGEILETLWAGLNKSKGTVHALSEAHRQEFLDDLLQDSNFRKLINGGKQSQ</sequence>
<feature type="domain" description="CxC2-like cysteine cluster KDZ transposase-associated" evidence="1">
    <location>
        <begin position="1"/>
        <end position="96"/>
    </location>
</feature>
<dbReference type="InterPro" id="IPR040521">
    <property type="entry name" value="KDZ"/>
</dbReference>
<evidence type="ECO:0000313" key="3">
    <source>
        <dbReference type="Proteomes" id="UP000297245"/>
    </source>
</evidence>
<keyword evidence="3" id="KW-1185">Reference proteome</keyword>
<evidence type="ECO:0000259" key="1">
    <source>
        <dbReference type="Pfam" id="PF18803"/>
    </source>
</evidence>
<dbReference type="OrthoDB" id="3214502at2759"/>
<dbReference type="EMBL" id="ML179159">
    <property type="protein sequence ID" value="THU97242.1"/>
    <property type="molecule type" value="Genomic_DNA"/>
</dbReference>
<dbReference type="InterPro" id="IPR041457">
    <property type="entry name" value="CxC2_KDZ-assoc"/>
</dbReference>
<evidence type="ECO:0000313" key="2">
    <source>
        <dbReference type="EMBL" id="THU97242.1"/>
    </source>
</evidence>
<dbReference type="Proteomes" id="UP000297245">
    <property type="component" value="Unassembled WGS sequence"/>
</dbReference>
<dbReference type="Pfam" id="PF18803">
    <property type="entry name" value="CxC2"/>
    <property type="match status" value="1"/>
</dbReference>
<gene>
    <name evidence="2" type="ORF">K435DRAFT_663020</name>
</gene>